<dbReference type="AlphaFoldDB" id="A0A9P9A1V9"/>
<dbReference type="Proteomes" id="UP000758603">
    <property type="component" value="Unassembled WGS sequence"/>
</dbReference>
<protein>
    <submittedName>
        <fullName evidence="1">Uncharacterized protein</fullName>
    </submittedName>
</protein>
<name>A0A9P9A1V9_9PEZI</name>
<proteinExistence type="predicted"/>
<sequence>MRILPMQHRLSSQLICAMVTLAQVKNIFAQHMFNDLCTLVVNGGPIKAIHDEGQAEIVRQLWLPLPEGGDNIMRPSLHCMVVQSFVLT</sequence>
<evidence type="ECO:0000313" key="2">
    <source>
        <dbReference type="Proteomes" id="UP000758603"/>
    </source>
</evidence>
<organism evidence="1 2">
    <name type="scientific">Truncatella angustata</name>
    <dbReference type="NCBI Taxonomy" id="152316"/>
    <lineage>
        <taxon>Eukaryota</taxon>
        <taxon>Fungi</taxon>
        <taxon>Dikarya</taxon>
        <taxon>Ascomycota</taxon>
        <taxon>Pezizomycotina</taxon>
        <taxon>Sordariomycetes</taxon>
        <taxon>Xylariomycetidae</taxon>
        <taxon>Amphisphaeriales</taxon>
        <taxon>Sporocadaceae</taxon>
        <taxon>Truncatella</taxon>
    </lineage>
</organism>
<gene>
    <name evidence="1" type="ORF">BKA67DRAFT_35589</name>
</gene>
<evidence type="ECO:0000313" key="1">
    <source>
        <dbReference type="EMBL" id="KAH6660001.1"/>
    </source>
</evidence>
<accession>A0A9P9A1V9</accession>
<reference evidence="1" key="1">
    <citation type="journal article" date="2021" name="Nat. Commun.">
        <title>Genetic determinants of endophytism in the Arabidopsis root mycobiome.</title>
        <authorList>
            <person name="Mesny F."/>
            <person name="Miyauchi S."/>
            <person name="Thiergart T."/>
            <person name="Pickel B."/>
            <person name="Atanasova L."/>
            <person name="Karlsson M."/>
            <person name="Huettel B."/>
            <person name="Barry K.W."/>
            <person name="Haridas S."/>
            <person name="Chen C."/>
            <person name="Bauer D."/>
            <person name="Andreopoulos W."/>
            <person name="Pangilinan J."/>
            <person name="LaButti K."/>
            <person name="Riley R."/>
            <person name="Lipzen A."/>
            <person name="Clum A."/>
            <person name="Drula E."/>
            <person name="Henrissat B."/>
            <person name="Kohler A."/>
            <person name="Grigoriev I.V."/>
            <person name="Martin F.M."/>
            <person name="Hacquard S."/>
        </authorList>
    </citation>
    <scope>NUCLEOTIDE SEQUENCE</scope>
    <source>
        <strain evidence="1">MPI-SDFR-AT-0073</strain>
    </source>
</reference>
<keyword evidence="2" id="KW-1185">Reference proteome</keyword>
<dbReference type="GeneID" id="70125285"/>
<dbReference type="EMBL" id="JAGPXC010000001">
    <property type="protein sequence ID" value="KAH6660001.1"/>
    <property type="molecule type" value="Genomic_DNA"/>
</dbReference>
<comment type="caution">
    <text evidence="1">The sequence shown here is derived from an EMBL/GenBank/DDBJ whole genome shotgun (WGS) entry which is preliminary data.</text>
</comment>
<dbReference type="RefSeq" id="XP_045964132.1">
    <property type="nucleotide sequence ID" value="XM_046096392.1"/>
</dbReference>